<evidence type="ECO:0000313" key="2">
    <source>
        <dbReference type="EMBL" id="OWY99218.1"/>
    </source>
</evidence>
<gene>
    <name evidence="2" type="ORF">PHMEG_00029819</name>
</gene>
<dbReference type="PANTHER" id="PTHR46599:SF3">
    <property type="entry name" value="PIGGYBAC TRANSPOSABLE ELEMENT-DERIVED PROTEIN 4"/>
    <property type="match status" value="1"/>
</dbReference>
<dbReference type="OrthoDB" id="126990at2759"/>
<dbReference type="EMBL" id="NBNE01008694">
    <property type="protein sequence ID" value="OWY99218.1"/>
    <property type="molecule type" value="Genomic_DNA"/>
</dbReference>
<accession>A0A225V2M9</accession>
<proteinExistence type="predicted"/>
<feature type="domain" description="PiggyBac transposable element-derived protein" evidence="1">
    <location>
        <begin position="45"/>
        <end position="115"/>
    </location>
</feature>
<reference evidence="3" key="1">
    <citation type="submission" date="2017-03" db="EMBL/GenBank/DDBJ databases">
        <title>Phytopthora megakarya and P. palmivora, two closely related causual agents of cacao black pod achieved similar genome size and gene model numbers by different mechanisms.</title>
        <authorList>
            <person name="Ali S."/>
            <person name="Shao J."/>
            <person name="Larry D.J."/>
            <person name="Kronmiller B."/>
            <person name="Shen D."/>
            <person name="Strem M.D."/>
            <person name="Melnick R.L."/>
            <person name="Guiltinan M.J."/>
            <person name="Tyler B.M."/>
            <person name="Meinhardt L.W."/>
            <person name="Bailey B.A."/>
        </authorList>
    </citation>
    <scope>NUCLEOTIDE SEQUENCE [LARGE SCALE GENOMIC DNA]</scope>
    <source>
        <strain evidence="3">zdho120</strain>
    </source>
</reference>
<organism evidence="2 3">
    <name type="scientific">Phytophthora megakarya</name>
    <dbReference type="NCBI Taxonomy" id="4795"/>
    <lineage>
        <taxon>Eukaryota</taxon>
        <taxon>Sar</taxon>
        <taxon>Stramenopiles</taxon>
        <taxon>Oomycota</taxon>
        <taxon>Peronosporomycetes</taxon>
        <taxon>Peronosporales</taxon>
        <taxon>Peronosporaceae</taxon>
        <taxon>Phytophthora</taxon>
    </lineage>
</organism>
<comment type="caution">
    <text evidence="2">The sequence shown here is derived from an EMBL/GenBank/DDBJ whole genome shotgun (WGS) entry which is preliminary data.</text>
</comment>
<keyword evidence="3" id="KW-1185">Reference proteome</keyword>
<protein>
    <recommendedName>
        <fullName evidence="1">PiggyBac transposable element-derived protein domain-containing protein</fullName>
    </recommendedName>
</protein>
<dbReference type="InterPro" id="IPR029526">
    <property type="entry name" value="PGBD"/>
</dbReference>
<evidence type="ECO:0000313" key="3">
    <source>
        <dbReference type="Proteomes" id="UP000198211"/>
    </source>
</evidence>
<dbReference type="PANTHER" id="PTHR46599">
    <property type="entry name" value="PIGGYBAC TRANSPOSABLE ELEMENT-DERIVED PROTEIN 4"/>
    <property type="match status" value="1"/>
</dbReference>
<sequence>MSICPLSDIAEYWSTCVQGNHGENKISEYQIGIAVSRPRGPTLDKLRDPLWHSRAILNHFQKQFAAIAVPTGVSTIGKMTVATKARSRARTYMPSKPDKYGIRFYAVVSWEALYVHSLWDNASGNALQSSPALRYSEQFPALRTSLYNTLRRNYIGVNPIRRRLCG</sequence>
<dbReference type="AlphaFoldDB" id="A0A225V2M9"/>
<dbReference type="Proteomes" id="UP000198211">
    <property type="component" value="Unassembled WGS sequence"/>
</dbReference>
<dbReference type="Pfam" id="PF13843">
    <property type="entry name" value="DDE_Tnp_1_7"/>
    <property type="match status" value="1"/>
</dbReference>
<evidence type="ECO:0000259" key="1">
    <source>
        <dbReference type="Pfam" id="PF13843"/>
    </source>
</evidence>
<name>A0A225V2M9_9STRA</name>